<dbReference type="SUPFAM" id="SSF56281">
    <property type="entry name" value="Metallo-hydrolase/oxidoreductase"/>
    <property type="match status" value="1"/>
</dbReference>
<reference evidence="2 3" key="1">
    <citation type="submission" date="2019-03" db="EMBL/GenBank/DDBJ databases">
        <title>Genomic Encyclopedia of Archaeal and Bacterial Type Strains, Phase II (KMG-II): from individual species to whole genera.</title>
        <authorList>
            <person name="Goeker M."/>
        </authorList>
    </citation>
    <scope>NUCLEOTIDE SEQUENCE [LARGE SCALE GENOMIC DNA]</scope>
    <source>
        <strain evidence="2 3">DSM 45499</strain>
    </source>
</reference>
<dbReference type="InterPro" id="IPR050855">
    <property type="entry name" value="NDM-1-like"/>
</dbReference>
<dbReference type="Proteomes" id="UP000294927">
    <property type="component" value="Unassembled WGS sequence"/>
</dbReference>
<gene>
    <name evidence="2" type="ORF">CLV71_104276</name>
</gene>
<dbReference type="AlphaFoldDB" id="A0A4R7VVZ6"/>
<sequence>MVTFVTSTHHDITTPGSPRVEEVSDGVFAYIQPDGTWWINNTGFLVGDKGVVSVDTCSTERRTRAYLAAVGEVTRRPVRTLVNTHHHGDHTFGNYLLPGATIIGHEATRSSILQWGMPFDEPVWTKVEWGDVELAPPFVTYKDGVTVWVDDLRCEVTHVGTAAHTTNDSIVWVPERRVLFSGDLLFNGGTPFLMQGSLAGAIEVLETVVKPLGAETIVPGHGPVTGPQVIDDILSYLYFLRRTASDARAAGLSPLDAARQTDLGEFADLRDAERLAGNLHRAYAELDGAEPGAQIDVMAAIGDMITLNGGRPLTCHA</sequence>
<dbReference type="PANTHER" id="PTHR42951">
    <property type="entry name" value="METALLO-BETA-LACTAMASE DOMAIN-CONTAINING"/>
    <property type="match status" value="1"/>
</dbReference>
<dbReference type="PANTHER" id="PTHR42951:SF4">
    <property type="entry name" value="ACYL-COENZYME A THIOESTERASE MBLAC2"/>
    <property type="match status" value="1"/>
</dbReference>
<dbReference type="Pfam" id="PF00753">
    <property type="entry name" value="Lactamase_B"/>
    <property type="match status" value="1"/>
</dbReference>
<dbReference type="InterPro" id="IPR036866">
    <property type="entry name" value="RibonucZ/Hydroxyglut_hydro"/>
</dbReference>
<dbReference type="InterPro" id="IPR001279">
    <property type="entry name" value="Metallo-B-lactamas"/>
</dbReference>
<comment type="caution">
    <text evidence="2">The sequence shown here is derived from an EMBL/GenBank/DDBJ whole genome shotgun (WGS) entry which is preliminary data.</text>
</comment>
<evidence type="ECO:0000313" key="2">
    <source>
        <dbReference type="EMBL" id="TDV53808.1"/>
    </source>
</evidence>
<dbReference type="SMART" id="SM00849">
    <property type="entry name" value="Lactamase_B"/>
    <property type="match status" value="1"/>
</dbReference>
<dbReference type="Gene3D" id="3.60.15.10">
    <property type="entry name" value="Ribonuclease Z/Hydroxyacylglutathione hydrolase-like"/>
    <property type="match status" value="1"/>
</dbReference>
<keyword evidence="3" id="KW-1185">Reference proteome</keyword>
<evidence type="ECO:0000259" key="1">
    <source>
        <dbReference type="SMART" id="SM00849"/>
    </source>
</evidence>
<accession>A0A4R7VVZ6</accession>
<name>A0A4R7VVZ6_9PSEU</name>
<evidence type="ECO:0000313" key="3">
    <source>
        <dbReference type="Proteomes" id="UP000294927"/>
    </source>
</evidence>
<proteinExistence type="predicted"/>
<dbReference type="CDD" id="cd16282">
    <property type="entry name" value="metallo-hydrolase-like_MBL-fold"/>
    <property type="match status" value="1"/>
</dbReference>
<feature type="domain" description="Metallo-beta-lactamase" evidence="1">
    <location>
        <begin position="40"/>
        <end position="221"/>
    </location>
</feature>
<organism evidence="2 3">
    <name type="scientific">Actinophytocola oryzae</name>
    <dbReference type="NCBI Taxonomy" id="502181"/>
    <lineage>
        <taxon>Bacteria</taxon>
        <taxon>Bacillati</taxon>
        <taxon>Actinomycetota</taxon>
        <taxon>Actinomycetes</taxon>
        <taxon>Pseudonocardiales</taxon>
        <taxon>Pseudonocardiaceae</taxon>
    </lineage>
</organism>
<protein>
    <submittedName>
        <fullName evidence="2">Cyclase</fullName>
    </submittedName>
</protein>
<dbReference type="EMBL" id="SOCP01000004">
    <property type="protein sequence ID" value="TDV53808.1"/>
    <property type="molecule type" value="Genomic_DNA"/>
</dbReference>